<name>A0ABT8GFR7_9MICO</name>
<dbReference type="Gene3D" id="2.60.200.20">
    <property type="match status" value="1"/>
</dbReference>
<evidence type="ECO:0000256" key="1">
    <source>
        <dbReference type="ARBA" id="ARBA00022553"/>
    </source>
</evidence>
<organism evidence="5 6">
    <name type="scientific">Demequina muriae</name>
    <dbReference type="NCBI Taxonomy" id="3051664"/>
    <lineage>
        <taxon>Bacteria</taxon>
        <taxon>Bacillati</taxon>
        <taxon>Actinomycetota</taxon>
        <taxon>Actinomycetes</taxon>
        <taxon>Micrococcales</taxon>
        <taxon>Demequinaceae</taxon>
        <taxon>Demequina</taxon>
    </lineage>
</organism>
<evidence type="ECO:0000313" key="6">
    <source>
        <dbReference type="Proteomes" id="UP001172708"/>
    </source>
</evidence>
<feature type="transmembrane region" description="Helical" evidence="3">
    <location>
        <begin position="26"/>
        <end position="49"/>
    </location>
</feature>
<dbReference type="InterPro" id="IPR008984">
    <property type="entry name" value="SMAD_FHA_dom_sf"/>
</dbReference>
<feature type="transmembrane region" description="Helical" evidence="3">
    <location>
        <begin position="55"/>
        <end position="74"/>
    </location>
</feature>
<keyword evidence="3" id="KW-1133">Transmembrane helix</keyword>
<feature type="compositionally biased region" description="Low complexity" evidence="2">
    <location>
        <begin position="149"/>
        <end position="166"/>
    </location>
</feature>
<keyword evidence="3" id="KW-0472">Membrane</keyword>
<dbReference type="EMBL" id="JAUHQA010000001">
    <property type="protein sequence ID" value="MDN4480270.1"/>
    <property type="molecule type" value="Genomic_DNA"/>
</dbReference>
<dbReference type="Pfam" id="PF00498">
    <property type="entry name" value="FHA"/>
    <property type="match status" value="1"/>
</dbReference>
<keyword evidence="3" id="KW-0812">Transmembrane</keyword>
<feature type="region of interest" description="Disordered" evidence="2">
    <location>
        <begin position="133"/>
        <end position="188"/>
    </location>
</feature>
<dbReference type="PROSITE" id="PS50006">
    <property type="entry name" value="FHA_DOMAIN"/>
    <property type="match status" value="1"/>
</dbReference>
<comment type="caution">
    <text evidence="5">The sequence shown here is derived from an EMBL/GenBank/DDBJ whole genome shotgun (WGS) entry which is preliminary data.</text>
</comment>
<gene>
    <name evidence="5" type="ORF">QQX02_04955</name>
</gene>
<accession>A0ABT8GFR7</accession>
<dbReference type="InterPro" id="IPR000253">
    <property type="entry name" value="FHA_dom"/>
</dbReference>
<dbReference type="RefSeq" id="WP_301141632.1">
    <property type="nucleotide sequence ID" value="NZ_JAUHQA010000001.1"/>
</dbReference>
<proteinExistence type="predicted"/>
<sequence>MTTTSRAVDPVATPLARAEPAGGAQIAAGVILALVQVLVAGAVVTSGFALGGTGAGVATLVATGSALTLDFAWWMRAGHGLAWRVAGISLLARTDDAPLGFGRLVPMPPTWVAATRGRRHPVDVRLDPVVLSDPDPIRGPRQPRIADVSTPASAALRAAPAIESAPSAGEDQRGPAPVPKADATGLPVLPPGMQLADTEASPRSHGGPVRVTVDGQSRHVLTGTAIVGRRPVAEADGQSTIEVTDLTRTLSKNHLRLSVESDGTLVATDLGSTNGSAIVSADGARTDLLPHAPAPLGLDDAVTLGDHQLTFSQGGSA</sequence>
<dbReference type="Proteomes" id="UP001172708">
    <property type="component" value="Unassembled WGS sequence"/>
</dbReference>
<evidence type="ECO:0000313" key="5">
    <source>
        <dbReference type="EMBL" id="MDN4480270.1"/>
    </source>
</evidence>
<protein>
    <submittedName>
        <fullName evidence="5">FHA domain-containing protein</fullName>
    </submittedName>
</protein>
<evidence type="ECO:0000256" key="3">
    <source>
        <dbReference type="SAM" id="Phobius"/>
    </source>
</evidence>
<dbReference type="SUPFAM" id="SSF49879">
    <property type="entry name" value="SMAD/FHA domain"/>
    <property type="match status" value="1"/>
</dbReference>
<feature type="domain" description="FHA" evidence="4">
    <location>
        <begin position="225"/>
        <end position="278"/>
    </location>
</feature>
<reference evidence="5" key="1">
    <citation type="submission" date="2023-06" db="EMBL/GenBank/DDBJ databases">
        <title>Egi l300058.</title>
        <authorList>
            <person name="Gao L."/>
            <person name="Fang B.-Z."/>
            <person name="Li W.-J."/>
        </authorList>
    </citation>
    <scope>NUCLEOTIDE SEQUENCE</scope>
    <source>
        <strain evidence="5">EGI L300058</strain>
    </source>
</reference>
<evidence type="ECO:0000259" key="4">
    <source>
        <dbReference type="PROSITE" id="PS50006"/>
    </source>
</evidence>
<dbReference type="CDD" id="cd00060">
    <property type="entry name" value="FHA"/>
    <property type="match status" value="1"/>
</dbReference>
<evidence type="ECO:0000256" key="2">
    <source>
        <dbReference type="SAM" id="MobiDB-lite"/>
    </source>
</evidence>
<keyword evidence="6" id="KW-1185">Reference proteome</keyword>
<keyword evidence="1" id="KW-0597">Phosphoprotein</keyword>